<feature type="domain" description="Thiolase C-terminal" evidence="3">
    <location>
        <begin position="450"/>
        <end position="553"/>
    </location>
</feature>
<dbReference type="Pfam" id="PF12172">
    <property type="entry name" value="zf-ChsH2"/>
    <property type="match status" value="1"/>
</dbReference>
<evidence type="ECO:0000313" key="4">
    <source>
        <dbReference type="EMBL" id="MBL7627453.1"/>
    </source>
</evidence>
<proteinExistence type="predicted"/>
<keyword evidence="5" id="KW-1185">Reference proteome</keyword>
<accession>A0A937R868</accession>
<dbReference type="PANTHER" id="PTHR42870:SF1">
    <property type="entry name" value="NON-SPECIFIC LIPID-TRANSFER PROTEIN-LIKE 2"/>
    <property type="match status" value="1"/>
</dbReference>
<dbReference type="InterPro" id="IPR016039">
    <property type="entry name" value="Thiolase-like"/>
</dbReference>
<protein>
    <submittedName>
        <fullName evidence="4">OB-fold domain-containing protein</fullName>
    </submittedName>
</protein>
<evidence type="ECO:0000259" key="3">
    <source>
        <dbReference type="Pfam" id="PF22691"/>
    </source>
</evidence>
<dbReference type="InterPro" id="IPR012340">
    <property type="entry name" value="NA-bd_OB-fold"/>
</dbReference>
<dbReference type="AlphaFoldDB" id="A0A937R868"/>
<dbReference type="Pfam" id="PF22691">
    <property type="entry name" value="Thiolase_C_1"/>
    <property type="match status" value="1"/>
</dbReference>
<dbReference type="SUPFAM" id="SSF50249">
    <property type="entry name" value="Nucleic acid-binding proteins"/>
    <property type="match status" value="1"/>
</dbReference>
<dbReference type="Gene3D" id="3.40.47.10">
    <property type="match status" value="1"/>
</dbReference>
<dbReference type="Pfam" id="PF01796">
    <property type="entry name" value="OB_ChsH2_C"/>
    <property type="match status" value="1"/>
</dbReference>
<evidence type="ECO:0000313" key="5">
    <source>
        <dbReference type="Proteomes" id="UP000604475"/>
    </source>
</evidence>
<feature type="domain" description="ChsH2 C-terminal OB-fold" evidence="1">
    <location>
        <begin position="63"/>
        <end position="126"/>
    </location>
</feature>
<feature type="domain" description="ChsH2 rubredoxin-like zinc ribbon" evidence="2">
    <location>
        <begin position="25"/>
        <end position="60"/>
    </location>
</feature>
<dbReference type="InterPro" id="IPR002878">
    <property type="entry name" value="ChsH2_C"/>
</dbReference>
<organism evidence="4 5">
    <name type="scientific">Frankia nepalensis</name>
    <dbReference type="NCBI Taxonomy" id="1836974"/>
    <lineage>
        <taxon>Bacteria</taxon>
        <taxon>Bacillati</taxon>
        <taxon>Actinomycetota</taxon>
        <taxon>Actinomycetes</taxon>
        <taxon>Frankiales</taxon>
        <taxon>Frankiaceae</taxon>
        <taxon>Frankia</taxon>
    </lineage>
</organism>
<dbReference type="CDD" id="cd00829">
    <property type="entry name" value="SCP-x_thiolase"/>
    <property type="match status" value="1"/>
</dbReference>
<reference evidence="4" key="1">
    <citation type="submission" date="2020-12" db="EMBL/GenBank/DDBJ databases">
        <title>Genomic characterization of non-nitrogen-fixing Frankia strains.</title>
        <authorList>
            <person name="Carlos-Shanley C."/>
            <person name="Guerra T."/>
            <person name="Hahn D."/>
        </authorList>
    </citation>
    <scope>NUCLEOTIDE SEQUENCE</scope>
    <source>
        <strain evidence="4">CN6</strain>
    </source>
</reference>
<dbReference type="RefSeq" id="WP_203002662.1">
    <property type="nucleotide sequence ID" value="NZ_JADWYU010000099.1"/>
</dbReference>
<dbReference type="PANTHER" id="PTHR42870">
    <property type="entry name" value="ACETYL-COA C-ACETYLTRANSFERASE"/>
    <property type="match status" value="1"/>
</dbReference>
<evidence type="ECO:0000259" key="1">
    <source>
        <dbReference type="Pfam" id="PF01796"/>
    </source>
</evidence>
<dbReference type="EMBL" id="JAEACQ010000160">
    <property type="protein sequence ID" value="MBL7627453.1"/>
    <property type="molecule type" value="Genomic_DNA"/>
</dbReference>
<dbReference type="Proteomes" id="UP000604475">
    <property type="component" value="Unassembled WGS sequence"/>
</dbReference>
<dbReference type="SUPFAM" id="SSF53901">
    <property type="entry name" value="Thiolase-like"/>
    <property type="match status" value="2"/>
</dbReference>
<sequence length="563" mass="59671">MSERLTMEDVERQLPLLDAESRPFWEAGRDGVLSFVCCHTCEALLHPPQPVCRYCRSSDLGRREVPGDGVVAGVTVNHQVWDPRLPPPYAVATVVLDADPRVRLTTNLVDVDAAELRVGMRVVPRFEHRGDVWIPLYVPSGAPDAELPADEIAPEDHGPRIRRMARPDRFEERVAITGVGRSQIGRRLMRPPLSLTVEAVTAAVADAGLDLDDIDGLSTYPGGPTPGGIGEGGISALEDALGLRPTWYNGGGETFGPAGSVIAAMLAVAAGLARHVVCFRTVWQATFAAQQRAAGLGGASPYGMGKHEGRVPGYSGPYGVGSAAITLALRASHHFARYGTTRAALGQIAVTQRANAALNPSAIYRDPLTMDDYLAARVISTPFGLYDCDVPADGCVAVVVSAIETARDLARPPVLVEAVGTQMTERIAWDQATLTHEPHTLGPAAHLWTRTSLGPDDVDVALLYDGFTFNCLSWLEALGFCKIGEAGDFLAEGRNIAREGGIIALNPHGGQLSAGRTHGMGFVHEAVVQLRGDGGARQVPGARVAVATSGGLTPAGVILLRRD</sequence>
<evidence type="ECO:0000259" key="2">
    <source>
        <dbReference type="Pfam" id="PF12172"/>
    </source>
</evidence>
<name>A0A937R868_9ACTN</name>
<dbReference type="InterPro" id="IPR022002">
    <property type="entry name" value="ChsH2_Znr"/>
</dbReference>
<dbReference type="GO" id="GO:0016746">
    <property type="term" value="F:acyltransferase activity"/>
    <property type="evidence" value="ECO:0007669"/>
    <property type="project" value="InterPro"/>
</dbReference>
<comment type="caution">
    <text evidence="4">The sequence shown here is derived from an EMBL/GenBank/DDBJ whole genome shotgun (WGS) entry which is preliminary data.</text>
</comment>
<gene>
    <name evidence="4" type="ORF">I7412_09775</name>
</gene>
<dbReference type="InterPro" id="IPR055140">
    <property type="entry name" value="Thiolase_C_2"/>
</dbReference>